<sequence>MSFYELKPHVCPNQSNNSLANQHLLTLQNIQSYFIANNIYSITNQNGNLEELSETSTLMEPEQKTMWRKFKDYLKKIGKNKMDKQELEQEINKLKTNSEQKPTEKKI</sequence>
<organism evidence="2 3">
    <name type="scientific">Gigaspora margarita</name>
    <dbReference type="NCBI Taxonomy" id="4874"/>
    <lineage>
        <taxon>Eukaryota</taxon>
        <taxon>Fungi</taxon>
        <taxon>Fungi incertae sedis</taxon>
        <taxon>Mucoromycota</taxon>
        <taxon>Glomeromycotina</taxon>
        <taxon>Glomeromycetes</taxon>
        <taxon>Diversisporales</taxon>
        <taxon>Gigasporaceae</taxon>
        <taxon>Gigaspora</taxon>
    </lineage>
</organism>
<evidence type="ECO:0000313" key="3">
    <source>
        <dbReference type="Proteomes" id="UP000789901"/>
    </source>
</evidence>
<dbReference type="Proteomes" id="UP000789901">
    <property type="component" value="Unassembled WGS sequence"/>
</dbReference>
<name>A0ABN7UWB5_GIGMA</name>
<gene>
    <name evidence="2" type="ORF">GMARGA_LOCUS10879</name>
</gene>
<reference evidence="2 3" key="1">
    <citation type="submission" date="2021-06" db="EMBL/GenBank/DDBJ databases">
        <authorList>
            <person name="Kallberg Y."/>
            <person name="Tangrot J."/>
            <person name="Rosling A."/>
        </authorList>
    </citation>
    <scope>NUCLEOTIDE SEQUENCE [LARGE SCALE GENOMIC DNA]</scope>
    <source>
        <strain evidence="2 3">120-4 pot B 10/14</strain>
    </source>
</reference>
<proteinExistence type="predicted"/>
<evidence type="ECO:0000313" key="2">
    <source>
        <dbReference type="EMBL" id="CAG8679607.1"/>
    </source>
</evidence>
<keyword evidence="3" id="KW-1185">Reference proteome</keyword>
<accession>A0ABN7UWB5</accession>
<evidence type="ECO:0000256" key="1">
    <source>
        <dbReference type="SAM" id="Coils"/>
    </source>
</evidence>
<comment type="caution">
    <text evidence="2">The sequence shown here is derived from an EMBL/GenBank/DDBJ whole genome shotgun (WGS) entry which is preliminary data.</text>
</comment>
<keyword evidence="1" id="KW-0175">Coiled coil</keyword>
<protein>
    <submittedName>
        <fullName evidence="2">46125_t:CDS:1</fullName>
    </submittedName>
</protein>
<dbReference type="EMBL" id="CAJVQB010006212">
    <property type="protein sequence ID" value="CAG8679607.1"/>
    <property type="molecule type" value="Genomic_DNA"/>
</dbReference>
<feature type="coiled-coil region" evidence="1">
    <location>
        <begin position="77"/>
        <end position="104"/>
    </location>
</feature>